<dbReference type="SUPFAM" id="SSF51395">
    <property type="entry name" value="FMN-linked oxidoreductases"/>
    <property type="match status" value="1"/>
</dbReference>
<comment type="function">
    <text evidence="1 11">Catalyzes the conversion of dihydroorotate to orotate with quinone as electron acceptor.</text>
</comment>
<dbReference type="EMBL" id="SMAR01000003">
    <property type="protein sequence ID" value="TCT43088.1"/>
    <property type="molecule type" value="Genomic_DNA"/>
</dbReference>
<feature type="binding site" evidence="11">
    <location>
        <position position="262"/>
    </location>
    <ligand>
        <name>FMN</name>
        <dbReference type="ChEBI" id="CHEBI:58210"/>
    </ligand>
</feature>
<comment type="caution">
    <text evidence="13">The sequence shown here is derived from an EMBL/GenBank/DDBJ whole genome shotgun (WGS) entry which is preliminary data.</text>
</comment>
<feature type="binding site" evidence="11">
    <location>
        <begin position="312"/>
        <end position="313"/>
    </location>
    <ligand>
        <name>FMN</name>
        <dbReference type="ChEBI" id="CHEBI:58210"/>
    </ligand>
</feature>
<keyword evidence="8 11" id="KW-0560">Oxidoreductase</keyword>
<dbReference type="PANTHER" id="PTHR48109">
    <property type="entry name" value="DIHYDROOROTATE DEHYDROGENASE (QUINONE), MITOCHONDRIAL-RELATED"/>
    <property type="match status" value="1"/>
</dbReference>
<dbReference type="InterPro" id="IPR001295">
    <property type="entry name" value="Dihydroorotate_DH_CS"/>
</dbReference>
<feature type="binding site" evidence="11">
    <location>
        <position position="291"/>
    </location>
    <ligand>
        <name>FMN</name>
        <dbReference type="ChEBI" id="CHEBI:58210"/>
    </ligand>
</feature>
<dbReference type="NCBIfam" id="TIGR01036">
    <property type="entry name" value="pyrD_sub2"/>
    <property type="match status" value="1"/>
</dbReference>
<evidence type="ECO:0000256" key="5">
    <source>
        <dbReference type="ARBA" id="ARBA00022630"/>
    </source>
</evidence>
<dbReference type="CDD" id="cd04738">
    <property type="entry name" value="DHOD_2_like"/>
    <property type="match status" value="1"/>
</dbReference>
<dbReference type="GO" id="GO:0005737">
    <property type="term" value="C:cytoplasm"/>
    <property type="evidence" value="ECO:0007669"/>
    <property type="project" value="InterPro"/>
</dbReference>
<evidence type="ECO:0000256" key="6">
    <source>
        <dbReference type="ARBA" id="ARBA00022643"/>
    </source>
</evidence>
<feature type="binding site" evidence="11">
    <location>
        <begin position="240"/>
        <end position="241"/>
    </location>
    <ligand>
        <name>substrate</name>
    </ligand>
</feature>
<reference evidence="13 14" key="1">
    <citation type="submission" date="2019-03" db="EMBL/GenBank/DDBJ databases">
        <title>Freshwater and sediment microbial communities from various areas in North America, analyzing microbe dynamics in response to fracking.</title>
        <authorList>
            <person name="Lamendella R."/>
        </authorList>
    </citation>
    <scope>NUCLEOTIDE SEQUENCE [LARGE SCALE GENOMIC DNA]</scope>
    <source>
        <strain evidence="13 14">175.2</strain>
    </source>
</reference>
<feature type="binding site" evidence="11">
    <location>
        <position position="170"/>
    </location>
    <ligand>
        <name>FMN</name>
        <dbReference type="ChEBI" id="CHEBI:58210"/>
    </ligand>
</feature>
<gene>
    <name evidence="11" type="primary">pyrD</name>
    <name evidence="13" type="ORF">EDC90_100397</name>
</gene>
<evidence type="ECO:0000313" key="14">
    <source>
        <dbReference type="Proteomes" id="UP000295097"/>
    </source>
</evidence>
<organism evidence="13 14">
    <name type="scientific">Martelella mediterranea</name>
    <dbReference type="NCBI Taxonomy" id="293089"/>
    <lineage>
        <taxon>Bacteria</taxon>
        <taxon>Pseudomonadati</taxon>
        <taxon>Pseudomonadota</taxon>
        <taxon>Alphaproteobacteria</taxon>
        <taxon>Hyphomicrobiales</taxon>
        <taxon>Aurantimonadaceae</taxon>
        <taxon>Martelella</taxon>
    </lineage>
</organism>
<dbReference type="NCBIfam" id="NF003645">
    <property type="entry name" value="PRK05286.1-2"/>
    <property type="match status" value="1"/>
</dbReference>
<dbReference type="EC" id="1.3.5.2" evidence="11"/>
<dbReference type="InterPro" id="IPR005720">
    <property type="entry name" value="Dihydroorotate_DH_cat"/>
</dbReference>
<evidence type="ECO:0000256" key="7">
    <source>
        <dbReference type="ARBA" id="ARBA00022975"/>
    </source>
</evidence>
<feature type="binding site" evidence="11">
    <location>
        <position position="211"/>
    </location>
    <ligand>
        <name>FMN</name>
        <dbReference type="ChEBI" id="CHEBI:58210"/>
    </ligand>
</feature>
<dbReference type="InterPro" id="IPR005719">
    <property type="entry name" value="Dihydroorotate_DH_2"/>
</dbReference>
<feature type="binding site" evidence="11">
    <location>
        <position position="239"/>
    </location>
    <ligand>
        <name>FMN</name>
        <dbReference type="ChEBI" id="CHEBI:58210"/>
    </ligand>
</feature>
<keyword evidence="9 11" id="KW-0472">Membrane</keyword>
<feature type="active site" description="Nucleophile" evidence="11">
    <location>
        <position position="173"/>
    </location>
</feature>
<comment type="subcellular location">
    <subcellularLocation>
        <location evidence="11">Cell membrane</location>
        <topology evidence="11">Peripheral membrane protein</topology>
    </subcellularLocation>
    <subcellularLocation>
        <location evidence="2">Membrane</location>
    </subcellularLocation>
</comment>
<dbReference type="AlphaFoldDB" id="A0A4R3NWB3"/>
<evidence type="ECO:0000256" key="9">
    <source>
        <dbReference type="ARBA" id="ARBA00023136"/>
    </source>
</evidence>
<accession>A0A4R3NWB3</accession>
<dbReference type="UniPathway" id="UPA00070">
    <property type="reaction ID" value="UER00946"/>
</dbReference>
<dbReference type="InterPro" id="IPR013785">
    <property type="entry name" value="Aldolase_TIM"/>
</dbReference>
<evidence type="ECO:0000256" key="8">
    <source>
        <dbReference type="ARBA" id="ARBA00023002"/>
    </source>
</evidence>
<comment type="cofactor">
    <cofactor evidence="11">
        <name>FMN</name>
        <dbReference type="ChEBI" id="CHEBI:58210"/>
    </cofactor>
    <text evidence="11">Binds 1 FMN per subunit.</text>
</comment>
<comment type="similarity">
    <text evidence="4 11">Belongs to the dihydroorotate dehydrogenase family. Type 2 subfamily.</text>
</comment>
<feature type="binding site" evidence="11">
    <location>
        <position position="170"/>
    </location>
    <ligand>
        <name>substrate</name>
    </ligand>
</feature>
<dbReference type="GO" id="GO:0106430">
    <property type="term" value="F:dihydroorotate dehydrogenase (quinone) activity"/>
    <property type="evidence" value="ECO:0007669"/>
    <property type="project" value="UniProtKB-EC"/>
</dbReference>
<keyword evidence="14" id="KW-1185">Reference proteome</keyword>
<dbReference type="PANTHER" id="PTHR48109:SF4">
    <property type="entry name" value="DIHYDROOROTATE DEHYDROGENASE (QUINONE), MITOCHONDRIAL"/>
    <property type="match status" value="1"/>
</dbReference>
<comment type="catalytic activity">
    <reaction evidence="10 11">
        <text>(S)-dihydroorotate + a quinone = orotate + a quinol</text>
        <dbReference type="Rhea" id="RHEA:30187"/>
        <dbReference type="ChEBI" id="CHEBI:24646"/>
        <dbReference type="ChEBI" id="CHEBI:30839"/>
        <dbReference type="ChEBI" id="CHEBI:30864"/>
        <dbReference type="ChEBI" id="CHEBI:132124"/>
        <dbReference type="EC" id="1.3.5.2"/>
    </reaction>
</comment>
<keyword evidence="6 11" id="KW-0288">FMN</keyword>
<dbReference type="GO" id="GO:0006207">
    <property type="term" value="P:'de novo' pyrimidine nucleobase biosynthetic process"/>
    <property type="evidence" value="ECO:0007669"/>
    <property type="project" value="UniProtKB-UniRule"/>
</dbReference>
<feature type="binding site" evidence="11">
    <location>
        <position position="139"/>
    </location>
    <ligand>
        <name>FMN</name>
        <dbReference type="ChEBI" id="CHEBI:58210"/>
    </ligand>
</feature>
<protein>
    <recommendedName>
        <fullName evidence="11">Dihydroorotate dehydrogenase (quinone)</fullName>
        <ecNumber evidence="11">1.3.5.2</ecNumber>
    </recommendedName>
    <alternativeName>
        <fullName evidence="11">DHOdehase</fullName>
        <shortName evidence="11">DHOD</shortName>
        <shortName evidence="11">DHODase</shortName>
    </alternativeName>
    <alternativeName>
        <fullName evidence="11">Dihydroorotate oxidase</fullName>
    </alternativeName>
</protein>
<keyword evidence="7 11" id="KW-0665">Pyrimidine biosynthesis</keyword>
<evidence type="ECO:0000256" key="2">
    <source>
        <dbReference type="ARBA" id="ARBA00004370"/>
    </source>
</evidence>
<evidence type="ECO:0000313" key="13">
    <source>
        <dbReference type="EMBL" id="TCT43088.1"/>
    </source>
</evidence>
<dbReference type="GO" id="GO:0044205">
    <property type="term" value="P:'de novo' UMP biosynthetic process"/>
    <property type="evidence" value="ECO:0007669"/>
    <property type="project" value="UniProtKB-UniRule"/>
</dbReference>
<feature type="binding site" evidence="11">
    <location>
        <position position="66"/>
    </location>
    <ligand>
        <name>substrate</name>
    </ligand>
</feature>
<dbReference type="InterPro" id="IPR050074">
    <property type="entry name" value="DHO_dehydrogenase"/>
</dbReference>
<dbReference type="NCBIfam" id="NF003652">
    <property type="entry name" value="PRK05286.2-5"/>
    <property type="match status" value="1"/>
</dbReference>
<dbReference type="PROSITE" id="PS00912">
    <property type="entry name" value="DHODEHASE_2"/>
    <property type="match status" value="1"/>
</dbReference>
<dbReference type="PROSITE" id="PS00911">
    <property type="entry name" value="DHODEHASE_1"/>
    <property type="match status" value="1"/>
</dbReference>
<name>A0A4R3NWB3_9HYPH</name>
<dbReference type="RefSeq" id="WP_132308506.1">
    <property type="nucleotide sequence ID" value="NZ_SMAR01000003.1"/>
</dbReference>
<dbReference type="Proteomes" id="UP000295097">
    <property type="component" value="Unassembled WGS sequence"/>
</dbReference>
<dbReference type="OrthoDB" id="9802377at2"/>
<evidence type="ECO:0000256" key="3">
    <source>
        <dbReference type="ARBA" id="ARBA00005161"/>
    </source>
</evidence>
<evidence type="ECO:0000256" key="10">
    <source>
        <dbReference type="ARBA" id="ARBA00048639"/>
    </source>
</evidence>
<feature type="binding site" evidence="11">
    <location>
        <position position="175"/>
    </location>
    <ligand>
        <name>substrate</name>
    </ligand>
</feature>
<feature type="binding site" evidence="11">
    <location>
        <begin position="111"/>
        <end position="115"/>
    </location>
    <ligand>
        <name>substrate</name>
    </ligand>
</feature>
<dbReference type="GO" id="GO:0005886">
    <property type="term" value="C:plasma membrane"/>
    <property type="evidence" value="ECO:0007669"/>
    <property type="project" value="UniProtKB-SubCell"/>
</dbReference>
<feature type="domain" description="Dihydroorotate dehydrogenase catalytic" evidence="12">
    <location>
        <begin position="45"/>
        <end position="334"/>
    </location>
</feature>
<evidence type="ECO:0000256" key="1">
    <source>
        <dbReference type="ARBA" id="ARBA00003125"/>
    </source>
</evidence>
<feature type="binding site" evidence="11">
    <location>
        <begin position="62"/>
        <end position="66"/>
    </location>
    <ligand>
        <name>FMN</name>
        <dbReference type="ChEBI" id="CHEBI:58210"/>
    </ligand>
</feature>
<keyword evidence="5 11" id="KW-0285">Flavoprotein</keyword>
<comment type="pathway">
    <text evidence="3 11">Pyrimidine metabolism; UMP biosynthesis via de novo pathway; orotate from (S)-dihydroorotate (quinone route): step 1/1.</text>
</comment>
<keyword evidence="11" id="KW-1003">Cell membrane</keyword>
<dbReference type="Pfam" id="PF01180">
    <property type="entry name" value="DHO_dh"/>
    <property type="match status" value="1"/>
</dbReference>
<feature type="binding site" evidence="11">
    <location>
        <position position="86"/>
    </location>
    <ligand>
        <name>FMN</name>
        <dbReference type="ChEBI" id="CHEBI:58210"/>
    </ligand>
</feature>
<proteinExistence type="inferred from homology"/>
<sequence length="358" mass="38026">MINLFKCGARQAVFTIDPERAHALTLKGINSGLLPRAAHASDRRLAISVAGLSFENPLGVAAGLDKNGEAISALQRLGFGHVEAGTVTPRPQPGNPRPRLFRLVEDEAVINRMGFNNDGHDALAGKLSRLSTRGVTGVNIGANKDSEDRMSDYVAGVTRFSGLADYLTVNISSPNTPGLRDLQGREQLDALLGRVAEAREKAEQRIPVFLKIAPDLDETGLDDIAAAVLSSGLDGLIVSNTTLSRAGLKNRRLANEAGGLSGAPLFHLSTAVLARMRQRLGPDIAIIGAGGVNSGERALEKIRAGADLIQIYSGMVYEGPSLISTIFRKLIATLEKENASSVSALRDTALDRWAKEPI</sequence>
<dbReference type="HAMAP" id="MF_00225">
    <property type="entry name" value="DHO_dh_type2"/>
    <property type="match status" value="1"/>
</dbReference>
<comment type="subunit">
    <text evidence="11">Monomer.</text>
</comment>
<evidence type="ECO:0000256" key="11">
    <source>
        <dbReference type="HAMAP-Rule" id="MF_00225"/>
    </source>
</evidence>
<evidence type="ECO:0000259" key="12">
    <source>
        <dbReference type="Pfam" id="PF01180"/>
    </source>
</evidence>
<evidence type="ECO:0000256" key="4">
    <source>
        <dbReference type="ARBA" id="ARBA00005359"/>
    </source>
</evidence>
<dbReference type="Gene3D" id="3.20.20.70">
    <property type="entry name" value="Aldolase class I"/>
    <property type="match status" value="1"/>
</dbReference>